<reference evidence="2" key="1">
    <citation type="submission" date="2021-01" db="EMBL/GenBank/DDBJ databases">
        <authorList>
            <person name="Corre E."/>
            <person name="Pelletier E."/>
            <person name="Niang G."/>
            <person name="Scheremetjew M."/>
            <person name="Finn R."/>
            <person name="Kale V."/>
            <person name="Holt S."/>
            <person name="Cochrane G."/>
            <person name="Meng A."/>
            <person name="Brown T."/>
            <person name="Cohen L."/>
        </authorList>
    </citation>
    <scope>NUCLEOTIDE SEQUENCE</scope>
    <source>
        <strain evidence="2">CCMP2084</strain>
    </source>
</reference>
<feature type="compositionally biased region" description="Acidic residues" evidence="1">
    <location>
        <begin position="199"/>
        <end position="210"/>
    </location>
</feature>
<feature type="compositionally biased region" description="Basic and acidic residues" evidence="1">
    <location>
        <begin position="227"/>
        <end position="240"/>
    </location>
</feature>
<sequence>MSSTRGGNSFHKEVNPLICLLPHAGRSFTSLPDGPSANDSLFANDHLKNRTLPSPFFGKKAAELEKQCSPKGTFPPHNKAQRKGHPLGATDNRVSPLACMIPSKRNSSFSNMRHIAKNDSVHADKPSELQMDVESLFTSCIDLGVVSVSQRNSVVADAPSKQLHTMTRKDKKKFRRVRHYLGKMTKSEDTLTLLTIEGSDSDTDEDEDSLSTENSSDSSIPSLGTHSVEEERVNETLNKEKLHRTNTNQKVEKGRISNVREQQQRSVHFHTCVSVYEYPPVNSVVVSRKHASYYPRQMAPIREEDQSNLSEGARSI</sequence>
<name>A0A7S2XR87_9STRA</name>
<dbReference type="EMBL" id="HBHQ01020687">
    <property type="protein sequence ID" value="CAD9822104.1"/>
    <property type="molecule type" value="Transcribed_RNA"/>
</dbReference>
<gene>
    <name evidence="2" type="ORF">ASEP1449_LOCUS13938</name>
</gene>
<evidence type="ECO:0000256" key="1">
    <source>
        <dbReference type="SAM" id="MobiDB-lite"/>
    </source>
</evidence>
<feature type="region of interest" description="Disordered" evidence="1">
    <location>
        <begin position="68"/>
        <end position="93"/>
    </location>
</feature>
<organism evidence="2">
    <name type="scientific">Attheya septentrionalis</name>
    <dbReference type="NCBI Taxonomy" id="420275"/>
    <lineage>
        <taxon>Eukaryota</taxon>
        <taxon>Sar</taxon>
        <taxon>Stramenopiles</taxon>
        <taxon>Ochrophyta</taxon>
        <taxon>Bacillariophyta</taxon>
        <taxon>Coscinodiscophyceae</taxon>
        <taxon>Chaetocerotophycidae</taxon>
        <taxon>Chaetocerotales</taxon>
        <taxon>Attheyaceae</taxon>
        <taxon>Attheya</taxon>
    </lineage>
</organism>
<accession>A0A7S2XR87</accession>
<evidence type="ECO:0000313" key="2">
    <source>
        <dbReference type="EMBL" id="CAD9822104.1"/>
    </source>
</evidence>
<proteinExistence type="predicted"/>
<protein>
    <submittedName>
        <fullName evidence="2">Uncharacterized protein</fullName>
    </submittedName>
</protein>
<dbReference type="AlphaFoldDB" id="A0A7S2XR87"/>
<feature type="region of interest" description="Disordered" evidence="1">
    <location>
        <begin position="198"/>
        <end position="249"/>
    </location>
</feature>